<name>A0ABP9V7K6_9DEIO</name>
<organism evidence="1 2">
    <name type="scientific">Deinococcus xinjiangensis</name>
    <dbReference type="NCBI Taxonomy" id="457454"/>
    <lineage>
        <taxon>Bacteria</taxon>
        <taxon>Thermotogati</taxon>
        <taxon>Deinococcota</taxon>
        <taxon>Deinococci</taxon>
        <taxon>Deinococcales</taxon>
        <taxon>Deinococcaceae</taxon>
        <taxon>Deinococcus</taxon>
    </lineage>
</organism>
<dbReference type="EMBL" id="BAABRN010000008">
    <property type="protein sequence ID" value="GAA5501259.1"/>
    <property type="molecule type" value="Genomic_DNA"/>
</dbReference>
<comment type="caution">
    <text evidence="1">The sequence shown here is derived from an EMBL/GenBank/DDBJ whole genome shotgun (WGS) entry which is preliminary data.</text>
</comment>
<dbReference type="Proteomes" id="UP001458946">
    <property type="component" value="Unassembled WGS sequence"/>
</dbReference>
<accession>A0ABP9V7K6</accession>
<evidence type="ECO:0000313" key="1">
    <source>
        <dbReference type="EMBL" id="GAA5501259.1"/>
    </source>
</evidence>
<evidence type="ECO:0000313" key="2">
    <source>
        <dbReference type="Proteomes" id="UP001458946"/>
    </source>
</evidence>
<protein>
    <submittedName>
        <fullName evidence="1">Uncharacterized protein</fullName>
    </submittedName>
</protein>
<dbReference type="RefSeq" id="WP_353541233.1">
    <property type="nucleotide sequence ID" value="NZ_BAABRN010000008.1"/>
</dbReference>
<keyword evidence="2" id="KW-1185">Reference proteome</keyword>
<gene>
    <name evidence="1" type="ORF">Dxin01_00991</name>
</gene>
<reference evidence="1 2" key="1">
    <citation type="submission" date="2024-02" db="EMBL/GenBank/DDBJ databases">
        <title>Deinococcus xinjiangensis NBRC 107630.</title>
        <authorList>
            <person name="Ichikawa N."/>
            <person name="Katano-Makiyama Y."/>
            <person name="Hidaka K."/>
        </authorList>
    </citation>
    <scope>NUCLEOTIDE SEQUENCE [LARGE SCALE GENOMIC DNA]</scope>
    <source>
        <strain evidence="1 2">NBRC 107630</strain>
    </source>
</reference>
<sequence>MPLTVVESSLRSRAGDPESSADVLLVTPRLVGLLSGVATVPDSTPLDLPEGMGLARYAATVGAASLRAIDPESTLPEVVGELSTQLGRALERIGAPQGAGYAFALVNGVRREVWRVGAMHVLREGLGAAEETGLPPSLLLAAHARALILHALLSKAGEYDQASLKAADPSQVLIAPLLAAHASLANSERALGYGLINGADVPAQHQHLHKLLLGAREVVLASMGYPYPRGTLAASEHALNELLRDDPLLIERFPFVRAAKPTQEGYADRAYLRIRVW</sequence>
<proteinExistence type="predicted"/>